<evidence type="ECO:0000313" key="11">
    <source>
        <dbReference type="Proteomes" id="UP000265703"/>
    </source>
</evidence>
<evidence type="ECO:0000256" key="7">
    <source>
        <dbReference type="ARBA" id="ARBA00047899"/>
    </source>
</evidence>
<dbReference type="InterPro" id="IPR011009">
    <property type="entry name" value="Kinase-like_dom_sf"/>
</dbReference>
<proteinExistence type="predicted"/>
<sequence>IKQMALGLAYIHQENIIHRDLKSMNILLTKNNEVKISDFGLSKVKNIGSSQTQDIKGSLK</sequence>
<dbReference type="Proteomes" id="UP000265703">
    <property type="component" value="Unassembled WGS sequence"/>
</dbReference>
<dbReference type="GO" id="GO:0004674">
    <property type="term" value="F:protein serine/threonine kinase activity"/>
    <property type="evidence" value="ECO:0007669"/>
    <property type="project" value="UniProtKB-KW"/>
</dbReference>
<evidence type="ECO:0000256" key="8">
    <source>
        <dbReference type="ARBA" id="ARBA00048679"/>
    </source>
</evidence>
<evidence type="ECO:0000259" key="9">
    <source>
        <dbReference type="PROSITE" id="PS50011"/>
    </source>
</evidence>
<dbReference type="InterPro" id="IPR000719">
    <property type="entry name" value="Prot_kinase_dom"/>
</dbReference>
<feature type="non-terminal residue" evidence="10">
    <location>
        <position position="1"/>
    </location>
</feature>
<accession>A0A397SAD0</accession>
<dbReference type="EC" id="2.7.11.1" evidence="1"/>
<evidence type="ECO:0000256" key="1">
    <source>
        <dbReference type="ARBA" id="ARBA00012513"/>
    </source>
</evidence>
<dbReference type="PROSITE" id="PS00108">
    <property type="entry name" value="PROTEIN_KINASE_ST"/>
    <property type="match status" value="1"/>
</dbReference>
<feature type="domain" description="Protein kinase" evidence="9">
    <location>
        <begin position="1"/>
        <end position="60"/>
    </location>
</feature>
<keyword evidence="6" id="KW-0067">ATP-binding</keyword>
<keyword evidence="11" id="KW-1185">Reference proteome</keyword>
<name>A0A397SAD0_9GLOM</name>
<gene>
    <name evidence="10" type="ORF">C1645_699613</name>
</gene>
<dbReference type="PROSITE" id="PS50011">
    <property type="entry name" value="PROTEIN_KINASE_DOM"/>
    <property type="match status" value="1"/>
</dbReference>
<evidence type="ECO:0000256" key="4">
    <source>
        <dbReference type="ARBA" id="ARBA00022741"/>
    </source>
</evidence>
<dbReference type="Pfam" id="PF00069">
    <property type="entry name" value="Pkinase"/>
    <property type="match status" value="1"/>
</dbReference>
<dbReference type="InterPro" id="IPR051131">
    <property type="entry name" value="NEK_Ser/Thr_kinase_NIMA"/>
</dbReference>
<keyword evidence="5 10" id="KW-0418">Kinase</keyword>
<dbReference type="EMBL" id="QKYT01000586">
    <property type="protein sequence ID" value="RIA83270.1"/>
    <property type="molecule type" value="Genomic_DNA"/>
</dbReference>
<protein>
    <recommendedName>
        <fullName evidence="1">non-specific serine/threonine protein kinase</fullName>
        <ecNumber evidence="1">2.7.11.1</ecNumber>
    </recommendedName>
</protein>
<organism evidence="10 11">
    <name type="scientific">Glomus cerebriforme</name>
    <dbReference type="NCBI Taxonomy" id="658196"/>
    <lineage>
        <taxon>Eukaryota</taxon>
        <taxon>Fungi</taxon>
        <taxon>Fungi incertae sedis</taxon>
        <taxon>Mucoromycota</taxon>
        <taxon>Glomeromycotina</taxon>
        <taxon>Glomeromycetes</taxon>
        <taxon>Glomerales</taxon>
        <taxon>Glomeraceae</taxon>
        <taxon>Glomus</taxon>
    </lineage>
</organism>
<keyword evidence="2" id="KW-0723">Serine/threonine-protein kinase</keyword>
<dbReference type="GO" id="GO:0005524">
    <property type="term" value="F:ATP binding"/>
    <property type="evidence" value="ECO:0007669"/>
    <property type="project" value="UniProtKB-KW"/>
</dbReference>
<keyword evidence="4" id="KW-0547">Nucleotide-binding</keyword>
<dbReference type="OrthoDB" id="10261027at2759"/>
<comment type="catalytic activity">
    <reaction evidence="7">
        <text>L-threonyl-[protein] + ATP = O-phospho-L-threonyl-[protein] + ADP + H(+)</text>
        <dbReference type="Rhea" id="RHEA:46608"/>
        <dbReference type="Rhea" id="RHEA-COMP:11060"/>
        <dbReference type="Rhea" id="RHEA-COMP:11605"/>
        <dbReference type="ChEBI" id="CHEBI:15378"/>
        <dbReference type="ChEBI" id="CHEBI:30013"/>
        <dbReference type="ChEBI" id="CHEBI:30616"/>
        <dbReference type="ChEBI" id="CHEBI:61977"/>
        <dbReference type="ChEBI" id="CHEBI:456216"/>
        <dbReference type="EC" id="2.7.11.1"/>
    </reaction>
</comment>
<dbReference type="PANTHER" id="PTHR44899">
    <property type="entry name" value="CAMK FAMILY PROTEIN KINASE"/>
    <property type="match status" value="1"/>
</dbReference>
<evidence type="ECO:0000256" key="6">
    <source>
        <dbReference type="ARBA" id="ARBA00022840"/>
    </source>
</evidence>
<evidence type="ECO:0000256" key="2">
    <source>
        <dbReference type="ARBA" id="ARBA00022527"/>
    </source>
</evidence>
<evidence type="ECO:0000256" key="3">
    <source>
        <dbReference type="ARBA" id="ARBA00022679"/>
    </source>
</evidence>
<dbReference type="Gene3D" id="1.10.510.10">
    <property type="entry name" value="Transferase(Phosphotransferase) domain 1"/>
    <property type="match status" value="1"/>
</dbReference>
<dbReference type="SUPFAM" id="SSF56112">
    <property type="entry name" value="Protein kinase-like (PK-like)"/>
    <property type="match status" value="1"/>
</dbReference>
<dbReference type="STRING" id="658196.A0A397SAD0"/>
<comment type="caution">
    <text evidence="10">The sequence shown here is derived from an EMBL/GenBank/DDBJ whole genome shotgun (WGS) entry which is preliminary data.</text>
</comment>
<keyword evidence="3" id="KW-0808">Transferase</keyword>
<evidence type="ECO:0000313" key="10">
    <source>
        <dbReference type="EMBL" id="RIA83270.1"/>
    </source>
</evidence>
<reference evidence="10 11" key="1">
    <citation type="submission" date="2018-06" db="EMBL/GenBank/DDBJ databases">
        <title>Comparative genomics reveals the genomic features of Rhizophagus irregularis, R. cerebriforme, R. diaphanum and Gigaspora rosea, and their symbiotic lifestyle signature.</title>
        <authorList>
            <person name="Morin E."/>
            <person name="San Clemente H."/>
            <person name="Chen E.C.H."/>
            <person name="De La Providencia I."/>
            <person name="Hainaut M."/>
            <person name="Kuo A."/>
            <person name="Kohler A."/>
            <person name="Murat C."/>
            <person name="Tang N."/>
            <person name="Roy S."/>
            <person name="Loubradou J."/>
            <person name="Henrissat B."/>
            <person name="Grigoriev I.V."/>
            <person name="Corradi N."/>
            <person name="Roux C."/>
            <person name="Martin F.M."/>
        </authorList>
    </citation>
    <scope>NUCLEOTIDE SEQUENCE [LARGE SCALE GENOMIC DNA]</scope>
    <source>
        <strain evidence="10 11">DAOM 227022</strain>
    </source>
</reference>
<comment type="catalytic activity">
    <reaction evidence="8">
        <text>L-seryl-[protein] + ATP = O-phospho-L-seryl-[protein] + ADP + H(+)</text>
        <dbReference type="Rhea" id="RHEA:17989"/>
        <dbReference type="Rhea" id="RHEA-COMP:9863"/>
        <dbReference type="Rhea" id="RHEA-COMP:11604"/>
        <dbReference type="ChEBI" id="CHEBI:15378"/>
        <dbReference type="ChEBI" id="CHEBI:29999"/>
        <dbReference type="ChEBI" id="CHEBI:30616"/>
        <dbReference type="ChEBI" id="CHEBI:83421"/>
        <dbReference type="ChEBI" id="CHEBI:456216"/>
        <dbReference type="EC" id="2.7.11.1"/>
    </reaction>
</comment>
<dbReference type="AlphaFoldDB" id="A0A397SAD0"/>
<evidence type="ECO:0000256" key="5">
    <source>
        <dbReference type="ARBA" id="ARBA00022777"/>
    </source>
</evidence>
<dbReference type="InterPro" id="IPR008271">
    <property type="entry name" value="Ser/Thr_kinase_AS"/>
</dbReference>